<dbReference type="AlphaFoldDB" id="A0A9D1FYM5"/>
<dbReference type="Gene3D" id="3.40.50.300">
    <property type="entry name" value="P-loop containing nucleotide triphosphate hydrolases"/>
    <property type="match status" value="4"/>
</dbReference>
<dbReference type="GO" id="GO:0005829">
    <property type="term" value="C:cytosol"/>
    <property type="evidence" value="ECO:0007669"/>
    <property type="project" value="TreeGrafter"/>
</dbReference>
<evidence type="ECO:0000256" key="7">
    <source>
        <dbReference type="ARBA" id="ARBA00022840"/>
    </source>
</evidence>
<feature type="coiled-coil region" evidence="15">
    <location>
        <begin position="275"/>
        <end position="330"/>
    </location>
</feature>
<dbReference type="Proteomes" id="UP000824140">
    <property type="component" value="Unassembled WGS sequence"/>
</dbReference>
<comment type="catalytic activity">
    <reaction evidence="13">
        <text>ATP + H2O = ADP + phosphate + H(+)</text>
        <dbReference type="Rhea" id="RHEA:13065"/>
        <dbReference type="ChEBI" id="CHEBI:15377"/>
        <dbReference type="ChEBI" id="CHEBI:15378"/>
        <dbReference type="ChEBI" id="CHEBI:30616"/>
        <dbReference type="ChEBI" id="CHEBI:43474"/>
        <dbReference type="ChEBI" id="CHEBI:456216"/>
        <dbReference type="EC" id="5.6.2.4"/>
    </reaction>
</comment>
<keyword evidence="9" id="KW-0234">DNA repair</keyword>
<dbReference type="Pfam" id="PF00580">
    <property type="entry name" value="UvrD-helicase"/>
    <property type="match status" value="1"/>
</dbReference>
<gene>
    <name evidence="18" type="ORF">IAA84_02345</name>
</gene>
<feature type="domain" description="UvrD-like helicase C-terminal" evidence="17">
    <location>
        <begin position="462"/>
        <end position="732"/>
    </location>
</feature>
<evidence type="ECO:0000256" key="2">
    <source>
        <dbReference type="ARBA" id="ARBA00022741"/>
    </source>
</evidence>
<organism evidence="18 19">
    <name type="scientific">Candidatus Alectryocaccomicrobium excrementavium</name>
    <dbReference type="NCBI Taxonomy" id="2840668"/>
    <lineage>
        <taxon>Bacteria</taxon>
        <taxon>Bacillati</taxon>
        <taxon>Bacillota</taxon>
        <taxon>Clostridia</taxon>
        <taxon>Candidatus Alectryocaccomicrobium</taxon>
    </lineage>
</organism>
<sequence>MQFTQEQRAAIESRGENLLVAAAAGSGKTTVLVERVMQLIADGANIDEMLIVTFTRAAASELRAKLARRLMEESGAPEEQSVRLERATITTIHGFCAEVLRAHFEAAGVPAGFRVLDEANARRMEEEALDEALEAAYETFDSELDALDFGRGPKKVRALAQALLHALDGRPDPQAWIDQSVGEDWQPLFDVLAQAACASLEEARDQTILAHSLALAGAPGYEEALAYDMGALYAILEDADYGQLHKALRDFRQERLKPSRGKDEFGVREHVKLLREEAKRAVQRAQSLVALSEDDARADMLANQPALRALARLAQRAQALLDEKKAEEGALSYGDLERYALRALRVEECARAARERWKWIFVDEYQDTSEIQEAILSALVGQGNAFFVGDVKQSIYRFRMAEPELFLRRQARYARGEGGRLIALTANFRSSGGIVDFVNAVFERALRGGADEIVYAGDERLRAARGIAGERVELHILSPEKDIHETGADEEEESEAELLSGAQAEAQWIAGRIHSLMEADPTLRYRDIAVLTRVKQNVLAPMARVLADEGIPVYADEAGGYTDAFEVRLALALLKLVDNHLDDLSLLAVLRSPLVGLSSRELAQLRLAAGDAPLYEAVLHSQDAALAAFARKLDAWRDRSRRLPLGQFVDSLLMETGLVHYASAMPSGAARRGNLHLLSARAAAYEENGTGGLSGFLRHTETVARQGGEDAAHALGENDDVVRLMSVHKSKGLEFPVVFAAQMGRGFRGQKADDSLSWHARLGFALPYTDPSLSVRRETLARRAIACRKAAEDLAEEKRILYVLLTRARDRLILVGTLKNRPLIPWLWKGNNPLHPKNALDIVTSGIYELGGEPQWHEPGAVPPESRASETLAPRQLREALLKAQEAPADEKLVAALAWRYPYADAAEAPLKLTVTSLVRKIEGPAVKQELAELPAFLAAEETTAAQRGTDVHRLLARASLADIRAGRLPEDPRARRFFTSPTGQRLLKSARVEREWAFDLRLKPEDARRLAGLDTSEPVMVQGVIDACFLEDGAWVIVDYKSGRDDEAYHRQVRLYAHALRAITHTPVKEAIVFLLKTGAALAVEGI</sequence>
<dbReference type="PROSITE" id="PS51198">
    <property type="entry name" value="UVRD_HELICASE_ATP_BIND"/>
    <property type="match status" value="1"/>
</dbReference>
<dbReference type="GO" id="GO:0005524">
    <property type="term" value="F:ATP binding"/>
    <property type="evidence" value="ECO:0007669"/>
    <property type="project" value="UniProtKB-UniRule"/>
</dbReference>
<dbReference type="PANTHER" id="PTHR11070">
    <property type="entry name" value="UVRD / RECB / PCRA DNA HELICASE FAMILY MEMBER"/>
    <property type="match status" value="1"/>
</dbReference>
<dbReference type="GO" id="GO:0000725">
    <property type="term" value="P:recombinational repair"/>
    <property type="evidence" value="ECO:0007669"/>
    <property type="project" value="TreeGrafter"/>
</dbReference>
<dbReference type="GO" id="GO:0003677">
    <property type="term" value="F:DNA binding"/>
    <property type="evidence" value="ECO:0007669"/>
    <property type="project" value="UniProtKB-KW"/>
</dbReference>
<keyword evidence="5 14" id="KW-0347">Helicase</keyword>
<keyword evidence="15" id="KW-0175">Coiled coil</keyword>
<dbReference type="InterPro" id="IPR014017">
    <property type="entry name" value="DNA_helicase_UvrD-like_C"/>
</dbReference>
<evidence type="ECO:0000256" key="13">
    <source>
        <dbReference type="ARBA" id="ARBA00048988"/>
    </source>
</evidence>
<dbReference type="PROSITE" id="PS51217">
    <property type="entry name" value="UVRD_HELICASE_CTER"/>
    <property type="match status" value="1"/>
</dbReference>
<evidence type="ECO:0000256" key="14">
    <source>
        <dbReference type="PROSITE-ProRule" id="PRU00560"/>
    </source>
</evidence>
<evidence type="ECO:0000259" key="17">
    <source>
        <dbReference type="PROSITE" id="PS51217"/>
    </source>
</evidence>
<dbReference type="InterPro" id="IPR011604">
    <property type="entry name" value="PDDEXK-like_dom_sf"/>
</dbReference>
<dbReference type="InterPro" id="IPR011335">
    <property type="entry name" value="Restrct_endonuc-II-like"/>
</dbReference>
<proteinExistence type="predicted"/>
<name>A0A9D1FYM5_9FIRM</name>
<comment type="caution">
    <text evidence="18">The sequence shown here is derived from an EMBL/GenBank/DDBJ whole genome shotgun (WGS) entry which is preliminary data.</text>
</comment>
<feature type="binding site" evidence="14">
    <location>
        <begin position="22"/>
        <end position="29"/>
    </location>
    <ligand>
        <name>ATP</name>
        <dbReference type="ChEBI" id="CHEBI:30616"/>
    </ligand>
</feature>
<evidence type="ECO:0000256" key="4">
    <source>
        <dbReference type="ARBA" id="ARBA00022801"/>
    </source>
</evidence>
<evidence type="ECO:0000256" key="15">
    <source>
        <dbReference type="SAM" id="Coils"/>
    </source>
</evidence>
<evidence type="ECO:0000256" key="9">
    <source>
        <dbReference type="ARBA" id="ARBA00023204"/>
    </source>
</evidence>
<evidence type="ECO:0000256" key="10">
    <source>
        <dbReference type="ARBA" id="ARBA00023235"/>
    </source>
</evidence>
<dbReference type="InterPro" id="IPR000212">
    <property type="entry name" value="DNA_helicase_UvrD/REP"/>
</dbReference>
<evidence type="ECO:0000256" key="11">
    <source>
        <dbReference type="ARBA" id="ARBA00034617"/>
    </source>
</evidence>
<reference evidence="18" key="1">
    <citation type="submission" date="2020-10" db="EMBL/GenBank/DDBJ databases">
        <authorList>
            <person name="Gilroy R."/>
        </authorList>
    </citation>
    <scope>NUCLEOTIDE SEQUENCE</scope>
    <source>
        <strain evidence="18">13766</strain>
    </source>
</reference>
<dbReference type="EMBL" id="DVJN01000044">
    <property type="protein sequence ID" value="HIS91837.1"/>
    <property type="molecule type" value="Genomic_DNA"/>
</dbReference>
<dbReference type="EC" id="5.6.2.4" evidence="12"/>
<dbReference type="PANTHER" id="PTHR11070:SF48">
    <property type="entry name" value="ATP-DEPENDENT HELICASE_NUCLEASE SUBUNIT A"/>
    <property type="match status" value="1"/>
</dbReference>
<accession>A0A9D1FYM5</accession>
<keyword evidence="3" id="KW-0227">DNA damage</keyword>
<evidence type="ECO:0000256" key="6">
    <source>
        <dbReference type="ARBA" id="ARBA00022839"/>
    </source>
</evidence>
<dbReference type="GO" id="GO:0033202">
    <property type="term" value="C:DNA helicase complex"/>
    <property type="evidence" value="ECO:0007669"/>
    <property type="project" value="TreeGrafter"/>
</dbReference>
<keyword evidence="10" id="KW-0413">Isomerase</keyword>
<evidence type="ECO:0000313" key="18">
    <source>
        <dbReference type="EMBL" id="HIS91837.1"/>
    </source>
</evidence>
<keyword evidence="2 14" id="KW-0547">Nucleotide-binding</keyword>
<dbReference type="InterPro" id="IPR027417">
    <property type="entry name" value="P-loop_NTPase"/>
</dbReference>
<evidence type="ECO:0000256" key="8">
    <source>
        <dbReference type="ARBA" id="ARBA00023125"/>
    </source>
</evidence>
<dbReference type="Pfam" id="PF13361">
    <property type="entry name" value="UvrD_C"/>
    <property type="match status" value="2"/>
</dbReference>
<reference evidence="18" key="2">
    <citation type="journal article" date="2021" name="PeerJ">
        <title>Extensive microbial diversity within the chicken gut microbiome revealed by metagenomics and culture.</title>
        <authorList>
            <person name="Gilroy R."/>
            <person name="Ravi A."/>
            <person name="Getino M."/>
            <person name="Pursley I."/>
            <person name="Horton D.L."/>
            <person name="Alikhan N.F."/>
            <person name="Baker D."/>
            <person name="Gharbi K."/>
            <person name="Hall N."/>
            <person name="Watson M."/>
            <person name="Adriaenssens E.M."/>
            <person name="Foster-Nyarko E."/>
            <person name="Jarju S."/>
            <person name="Secka A."/>
            <person name="Antonio M."/>
            <person name="Oren A."/>
            <person name="Chaudhuri R.R."/>
            <person name="La Ragione R."/>
            <person name="Hildebrand F."/>
            <person name="Pallen M.J."/>
        </authorList>
    </citation>
    <scope>NUCLEOTIDE SEQUENCE</scope>
    <source>
        <strain evidence="18">13766</strain>
    </source>
</reference>
<dbReference type="SUPFAM" id="SSF52980">
    <property type="entry name" value="Restriction endonuclease-like"/>
    <property type="match status" value="1"/>
</dbReference>
<evidence type="ECO:0000256" key="5">
    <source>
        <dbReference type="ARBA" id="ARBA00022806"/>
    </source>
</evidence>
<dbReference type="InterPro" id="IPR038726">
    <property type="entry name" value="PDDEXK_AddAB-type"/>
</dbReference>
<dbReference type="Pfam" id="PF12705">
    <property type="entry name" value="PDDEXK_1"/>
    <property type="match status" value="1"/>
</dbReference>
<evidence type="ECO:0000256" key="12">
    <source>
        <dbReference type="ARBA" id="ARBA00034808"/>
    </source>
</evidence>
<keyword evidence="7 14" id="KW-0067">ATP-binding</keyword>
<dbReference type="GO" id="GO:0043138">
    <property type="term" value="F:3'-5' DNA helicase activity"/>
    <property type="evidence" value="ECO:0007669"/>
    <property type="project" value="UniProtKB-EC"/>
</dbReference>
<evidence type="ECO:0000313" key="19">
    <source>
        <dbReference type="Proteomes" id="UP000824140"/>
    </source>
</evidence>
<feature type="domain" description="UvrD-like helicase ATP-binding" evidence="16">
    <location>
        <begin position="1"/>
        <end position="431"/>
    </location>
</feature>
<evidence type="ECO:0000256" key="1">
    <source>
        <dbReference type="ARBA" id="ARBA00022722"/>
    </source>
</evidence>
<comment type="catalytic activity">
    <reaction evidence="11">
        <text>Couples ATP hydrolysis with the unwinding of duplex DNA by translocating in the 3'-5' direction.</text>
        <dbReference type="EC" id="5.6.2.4"/>
    </reaction>
</comment>
<keyword evidence="8" id="KW-0238">DNA-binding</keyword>
<dbReference type="InterPro" id="IPR014016">
    <property type="entry name" value="UvrD-like_ATP-bd"/>
</dbReference>
<evidence type="ECO:0000259" key="16">
    <source>
        <dbReference type="PROSITE" id="PS51198"/>
    </source>
</evidence>
<keyword evidence="4 14" id="KW-0378">Hydrolase</keyword>
<protein>
    <recommendedName>
        <fullName evidence="12">DNA 3'-5' helicase</fullName>
        <ecNumber evidence="12">5.6.2.4</ecNumber>
    </recommendedName>
</protein>
<evidence type="ECO:0000256" key="3">
    <source>
        <dbReference type="ARBA" id="ARBA00022763"/>
    </source>
</evidence>
<dbReference type="Gene3D" id="1.10.486.10">
    <property type="entry name" value="PCRA, domain 4"/>
    <property type="match status" value="1"/>
</dbReference>
<dbReference type="Gene3D" id="3.90.320.10">
    <property type="match status" value="1"/>
</dbReference>
<dbReference type="SUPFAM" id="SSF52540">
    <property type="entry name" value="P-loop containing nucleoside triphosphate hydrolases"/>
    <property type="match status" value="1"/>
</dbReference>
<dbReference type="GO" id="GO:0004527">
    <property type="term" value="F:exonuclease activity"/>
    <property type="evidence" value="ECO:0007669"/>
    <property type="project" value="UniProtKB-KW"/>
</dbReference>
<keyword evidence="1" id="KW-0540">Nuclease</keyword>
<keyword evidence="6" id="KW-0269">Exonuclease</keyword>